<protein>
    <submittedName>
        <fullName evidence="3">Catechol 2,3-dioxygenase</fullName>
    </submittedName>
</protein>
<dbReference type="OrthoDB" id="192739at2"/>
<dbReference type="PANTHER" id="PTHR21366">
    <property type="entry name" value="GLYOXALASE FAMILY PROTEIN"/>
    <property type="match status" value="1"/>
</dbReference>
<evidence type="ECO:0000256" key="1">
    <source>
        <dbReference type="SAM" id="SignalP"/>
    </source>
</evidence>
<keyword evidence="4" id="KW-1185">Reference proteome</keyword>
<dbReference type="Gene3D" id="3.10.180.10">
    <property type="entry name" value="2,3-Dihydroxybiphenyl 1,2-Dioxygenase, domain 1"/>
    <property type="match status" value="1"/>
</dbReference>
<dbReference type="RefSeq" id="WP_092012900.1">
    <property type="nucleotide sequence ID" value="NZ_FOXH01000002.1"/>
</dbReference>
<dbReference type="GO" id="GO:0051213">
    <property type="term" value="F:dioxygenase activity"/>
    <property type="evidence" value="ECO:0007669"/>
    <property type="project" value="UniProtKB-KW"/>
</dbReference>
<proteinExistence type="predicted"/>
<feature type="chain" id="PRO_5011447854" evidence="1">
    <location>
        <begin position="23"/>
        <end position="157"/>
    </location>
</feature>
<dbReference type="Proteomes" id="UP000199306">
    <property type="component" value="Unassembled WGS sequence"/>
</dbReference>
<name>A0A1I5P6M4_9BACT</name>
<dbReference type="EMBL" id="FOXH01000002">
    <property type="protein sequence ID" value="SFP29623.1"/>
    <property type="molecule type" value="Genomic_DNA"/>
</dbReference>
<dbReference type="InterPro" id="IPR029068">
    <property type="entry name" value="Glyas_Bleomycin-R_OHBP_Dase"/>
</dbReference>
<evidence type="ECO:0000313" key="4">
    <source>
        <dbReference type="Proteomes" id="UP000199306"/>
    </source>
</evidence>
<gene>
    <name evidence="3" type="ORF">SAMN04515674_102309</name>
</gene>
<keyword evidence="3" id="KW-0223">Dioxygenase</keyword>
<dbReference type="STRING" id="1079859.SAMN04515674_102309"/>
<keyword evidence="3" id="KW-0560">Oxidoreductase</keyword>
<dbReference type="PANTHER" id="PTHR21366:SF22">
    <property type="entry name" value="VOC DOMAIN-CONTAINING PROTEIN"/>
    <property type="match status" value="1"/>
</dbReference>
<evidence type="ECO:0000313" key="3">
    <source>
        <dbReference type="EMBL" id="SFP29623.1"/>
    </source>
</evidence>
<dbReference type="Pfam" id="PF00903">
    <property type="entry name" value="Glyoxalase"/>
    <property type="match status" value="1"/>
</dbReference>
<dbReference type="AlphaFoldDB" id="A0A1I5P6M4"/>
<feature type="domain" description="VOC" evidence="2">
    <location>
        <begin position="35"/>
        <end position="153"/>
    </location>
</feature>
<dbReference type="PROSITE" id="PS51819">
    <property type="entry name" value="VOC"/>
    <property type="match status" value="1"/>
</dbReference>
<accession>A0A1I5P6M4</accession>
<dbReference type="InterPro" id="IPR050383">
    <property type="entry name" value="GlyoxalaseI/FosfomycinResist"/>
</dbReference>
<keyword evidence="1" id="KW-0732">Signal</keyword>
<organism evidence="3 4">
    <name type="scientific">Pseudarcicella hirudinis</name>
    <dbReference type="NCBI Taxonomy" id="1079859"/>
    <lineage>
        <taxon>Bacteria</taxon>
        <taxon>Pseudomonadati</taxon>
        <taxon>Bacteroidota</taxon>
        <taxon>Cytophagia</taxon>
        <taxon>Cytophagales</taxon>
        <taxon>Flectobacillaceae</taxon>
        <taxon>Pseudarcicella</taxon>
    </lineage>
</organism>
<sequence length="157" mass="17652">MHKFRLLLGVVLLSLSAQLVHAQEASPLQKVPVLSYNHVGLAVKDLKASATFYREVIGLEPLDVPDNLLAIRRWFKIAPGQELHLLLGREQPVANNDKNGAHFSWTIPANSADGIEAYLKTKGLPYHRQKRFDGAYQIYITDPDGYVIELNEPKIQK</sequence>
<reference evidence="3 4" key="1">
    <citation type="submission" date="2016-10" db="EMBL/GenBank/DDBJ databases">
        <authorList>
            <person name="de Groot N.N."/>
        </authorList>
    </citation>
    <scope>NUCLEOTIDE SEQUENCE [LARGE SCALE GENOMIC DNA]</scope>
    <source>
        <strain evidence="4">E92,LMG 26720,CCM 7988</strain>
    </source>
</reference>
<dbReference type="InterPro" id="IPR004360">
    <property type="entry name" value="Glyas_Fos-R_dOase_dom"/>
</dbReference>
<evidence type="ECO:0000259" key="2">
    <source>
        <dbReference type="PROSITE" id="PS51819"/>
    </source>
</evidence>
<dbReference type="SUPFAM" id="SSF54593">
    <property type="entry name" value="Glyoxalase/Bleomycin resistance protein/Dihydroxybiphenyl dioxygenase"/>
    <property type="match status" value="1"/>
</dbReference>
<dbReference type="InterPro" id="IPR037523">
    <property type="entry name" value="VOC_core"/>
</dbReference>
<feature type="signal peptide" evidence="1">
    <location>
        <begin position="1"/>
        <end position="22"/>
    </location>
</feature>